<dbReference type="PANTHER" id="PTHR19424">
    <property type="entry name" value="HEAT SHOCK FACTOR BINDING PROTEIN 1"/>
    <property type="match status" value="1"/>
</dbReference>
<comment type="subunit">
    <text evidence="5">Homohexamer. Associates with heptad repeats of HSF1 trimers and probably also HSF1 monomers, and with HSP70. Association with HSF1 trimers and HSP70 coincides with attenuation of heat shock response and the conversion of HSF1 trimer to monomer.</text>
</comment>
<dbReference type="FunFam" id="1.20.5.430:FF:000002">
    <property type="entry name" value="Heat shock factor-binding protein 1"/>
    <property type="match status" value="1"/>
</dbReference>
<keyword evidence="3" id="KW-0539">Nucleus</keyword>
<dbReference type="GO" id="GO:0005829">
    <property type="term" value="C:cytosol"/>
    <property type="evidence" value="ECO:0007669"/>
    <property type="project" value="TreeGrafter"/>
</dbReference>
<dbReference type="GO" id="GO:0070370">
    <property type="term" value="P:cellular heat acclimation"/>
    <property type="evidence" value="ECO:0007669"/>
    <property type="project" value="TreeGrafter"/>
</dbReference>
<organism evidence="7 8">
    <name type="scientific">Clunio marinus</name>
    <dbReference type="NCBI Taxonomy" id="568069"/>
    <lineage>
        <taxon>Eukaryota</taxon>
        <taxon>Metazoa</taxon>
        <taxon>Ecdysozoa</taxon>
        <taxon>Arthropoda</taxon>
        <taxon>Hexapoda</taxon>
        <taxon>Insecta</taxon>
        <taxon>Pterygota</taxon>
        <taxon>Neoptera</taxon>
        <taxon>Endopterygota</taxon>
        <taxon>Diptera</taxon>
        <taxon>Nematocera</taxon>
        <taxon>Chironomoidea</taxon>
        <taxon>Chironomidae</taxon>
        <taxon>Clunio</taxon>
    </lineage>
</organism>
<dbReference type="OrthoDB" id="4159489at2759"/>
<protein>
    <recommendedName>
        <fullName evidence="6">Heat shock factor-binding protein 1</fullName>
    </recommendedName>
</protein>
<evidence type="ECO:0000256" key="2">
    <source>
        <dbReference type="ARBA" id="ARBA00006349"/>
    </source>
</evidence>
<dbReference type="GO" id="GO:0005634">
    <property type="term" value="C:nucleus"/>
    <property type="evidence" value="ECO:0007669"/>
    <property type="project" value="UniProtKB-SubCell"/>
</dbReference>
<dbReference type="InterPro" id="IPR009643">
    <property type="entry name" value="HS1-bd"/>
</dbReference>
<evidence type="ECO:0000256" key="6">
    <source>
        <dbReference type="ARBA" id="ARBA00039223"/>
    </source>
</evidence>
<proteinExistence type="inferred from homology"/>
<evidence type="ECO:0000256" key="4">
    <source>
        <dbReference type="ARBA" id="ARBA00037689"/>
    </source>
</evidence>
<dbReference type="EMBL" id="CVRI01000001">
    <property type="protein sequence ID" value="CRK86529.1"/>
    <property type="molecule type" value="Genomic_DNA"/>
</dbReference>
<reference evidence="7 8" key="1">
    <citation type="submission" date="2015-04" db="EMBL/GenBank/DDBJ databases">
        <authorList>
            <person name="Syromyatnikov M.Y."/>
            <person name="Popov V.N."/>
        </authorList>
    </citation>
    <scope>NUCLEOTIDE SEQUENCE [LARGE SCALE GENOMIC DNA]</scope>
</reference>
<evidence type="ECO:0000313" key="7">
    <source>
        <dbReference type="EMBL" id="CRK86529.1"/>
    </source>
</evidence>
<evidence type="ECO:0000313" key="8">
    <source>
        <dbReference type="Proteomes" id="UP000183832"/>
    </source>
</evidence>
<sequence length="100" mass="11491">MSDMKCELDEMEQTNYSINSNTMDPKNNEELIIYVQNLLQNVQDKFSLMSEQIISRIDDMGNRIDDLEKSISDLMTQAGVEGHHQIGDNEQNVGLNSNYF</sequence>
<gene>
    <name evidence="7" type="ORF">CLUMA_CG000137</name>
</gene>
<accession>A0A1J1HJV4</accession>
<comment type="similarity">
    <text evidence="2">Belongs to the HSBP1 family.</text>
</comment>
<comment type="subcellular location">
    <subcellularLocation>
        <location evidence="1">Nucleus</location>
    </subcellularLocation>
</comment>
<evidence type="ECO:0000256" key="1">
    <source>
        <dbReference type="ARBA" id="ARBA00004123"/>
    </source>
</evidence>
<evidence type="ECO:0000256" key="5">
    <source>
        <dbReference type="ARBA" id="ARBA00038772"/>
    </source>
</evidence>
<keyword evidence="8" id="KW-1185">Reference proteome</keyword>
<name>A0A1J1HJV4_9DIPT</name>
<dbReference type="Proteomes" id="UP000183832">
    <property type="component" value="Unassembled WGS sequence"/>
</dbReference>
<evidence type="ECO:0000256" key="3">
    <source>
        <dbReference type="ARBA" id="ARBA00023242"/>
    </source>
</evidence>
<dbReference type="GO" id="GO:0003714">
    <property type="term" value="F:transcription corepressor activity"/>
    <property type="evidence" value="ECO:0007669"/>
    <property type="project" value="InterPro"/>
</dbReference>
<dbReference type="STRING" id="568069.A0A1J1HJV4"/>
<comment type="function">
    <text evidence="4">Negative regulator of the heat shock response. Negatively affects HSF1 DNA-binding activity. May have a role in the suppression of the activation of the stress response during the aging process.</text>
</comment>
<dbReference type="Gene3D" id="1.20.5.430">
    <property type="match status" value="1"/>
</dbReference>
<dbReference type="Pfam" id="PF06825">
    <property type="entry name" value="HSBP1"/>
    <property type="match status" value="1"/>
</dbReference>
<dbReference type="PANTHER" id="PTHR19424:SF0">
    <property type="entry name" value="HEAT SHOCK FACTOR BINDING PROTEIN 1"/>
    <property type="match status" value="1"/>
</dbReference>
<dbReference type="AlphaFoldDB" id="A0A1J1HJV4"/>